<name>A0A831LL04_9BACT</name>
<sequence length="587" mass="65383">HTTFQADLVVEKIKNYHSPEALGNWRNIVCFIADDEDGNLHMNDSERLANQVNEKHAEFITDKIYFDAYQQITGPGGQSYPEVTDAINQRVKNGVLVLNYVGHANDRYLADERVLDISHINSWSNTNNLPIFVTATCEFSRFDADDTSAGEYILFNPNGGGIGLFSTTRLVFAYSNYLLSRSFYNVVFEKDQNGEHYRMGDIMRMAKINTINTTNKRNFSLLANPALKLSYPKHRVITSAINGHDAALAPDTLGALQRVTVSGFVADESESKLNNFSGKIIPTVYDKAVMMQTRGNAGETPMEFKVQENIIYKGLAEVKNGEFTFSFVIPKDITYSLGKGKIIYYADNGETDAHGAFDNFVIGGAGTQITDNQGPNIELYLDSPDFVSGDKVSKNPMLLAFLSDENGINTVGSGIGHDITAVLNDDYSNVIVLNNYYQADIGDFTSGTIRYPLRNLPEGMHKLKLKAWDVANNSSETEIEFEVTGEFFISQAVNYPNPVSDYTFFTFEHNQSDATLEAIFEVFDQRGQRVDYFTTLVGSNGNISNPVRWDLSEAKIQLRSGIYIFRITAQNTDGIITSTSGKMMVAR</sequence>
<evidence type="ECO:0000313" key="2">
    <source>
        <dbReference type="EMBL" id="HDR51495.1"/>
    </source>
</evidence>
<proteinExistence type="predicted"/>
<dbReference type="Gene3D" id="3.40.50.1460">
    <property type="match status" value="1"/>
</dbReference>
<comment type="caution">
    <text evidence="2">The sequence shown here is derived from an EMBL/GenBank/DDBJ whole genome shotgun (WGS) entry which is preliminary data.</text>
</comment>
<dbReference type="AlphaFoldDB" id="A0A831LL04"/>
<organism evidence="2">
    <name type="scientific">Mariniphaga anaerophila</name>
    <dbReference type="NCBI Taxonomy" id="1484053"/>
    <lineage>
        <taxon>Bacteria</taxon>
        <taxon>Pseudomonadati</taxon>
        <taxon>Bacteroidota</taxon>
        <taxon>Bacteroidia</taxon>
        <taxon>Marinilabiliales</taxon>
        <taxon>Prolixibacteraceae</taxon>
        <taxon>Mariniphaga</taxon>
    </lineage>
</organism>
<dbReference type="CDD" id="cd02258">
    <property type="entry name" value="Peptidase_C25_N"/>
    <property type="match status" value="1"/>
</dbReference>
<dbReference type="EMBL" id="DSDK01000423">
    <property type="protein sequence ID" value="HDR51495.1"/>
    <property type="molecule type" value="Genomic_DNA"/>
</dbReference>
<dbReference type="Proteomes" id="UP000886047">
    <property type="component" value="Unassembled WGS sequence"/>
</dbReference>
<dbReference type="Pfam" id="PF01364">
    <property type="entry name" value="Peptidase_C25"/>
    <property type="match status" value="1"/>
</dbReference>
<dbReference type="InterPro" id="IPR001769">
    <property type="entry name" value="Gingipain"/>
</dbReference>
<reference evidence="2" key="1">
    <citation type="journal article" date="2020" name="mSystems">
        <title>Genome- and Community-Level Interaction Insights into Carbon Utilization and Element Cycling Functions of Hydrothermarchaeota in Hydrothermal Sediment.</title>
        <authorList>
            <person name="Zhou Z."/>
            <person name="Liu Y."/>
            <person name="Xu W."/>
            <person name="Pan J."/>
            <person name="Luo Z.H."/>
            <person name="Li M."/>
        </authorList>
    </citation>
    <scope>NUCLEOTIDE SEQUENCE [LARGE SCALE GENOMIC DNA]</scope>
    <source>
        <strain evidence="2">SpSt-1217</strain>
    </source>
</reference>
<evidence type="ECO:0000259" key="1">
    <source>
        <dbReference type="Pfam" id="PF01364"/>
    </source>
</evidence>
<dbReference type="GO" id="GO:0006508">
    <property type="term" value="P:proteolysis"/>
    <property type="evidence" value="ECO:0007669"/>
    <property type="project" value="InterPro"/>
</dbReference>
<dbReference type="InterPro" id="IPR029030">
    <property type="entry name" value="Caspase-like_dom_sf"/>
</dbReference>
<dbReference type="NCBIfam" id="NF033707">
    <property type="entry name" value="T9SS_sortase"/>
    <property type="match status" value="1"/>
</dbReference>
<dbReference type="GO" id="GO:0008234">
    <property type="term" value="F:cysteine-type peptidase activity"/>
    <property type="evidence" value="ECO:0007669"/>
    <property type="project" value="InterPro"/>
</dbReference>
<dbReference type="NCBIfam" id="TIGR04183">
    <property type="entry name" value="Por_Secre_tail"/>
    <property type="match status" value="1"/>
</dbReference>
<dbReference type="SUPFAM" id="SSF52129">
    <property type="entry name" value="Caspase-like"/>
    <property type="match status" value="1"/>
</dbReference>
<feature type="domain" description="Gingipain" evidence="1">
    <location>
        <begin position="5"/>
        <end position="229"/>
    </location>
</feature>
<gene>
    <name evidence="2" type="primary">porU</name>
    <name evidence="2" type="ORF">ENN90_07735</name>
</gene>
<dbReference type="InterPro" id="IPR026444">
    <property type="entry name" value="Secre_tail"/>
</dbReference>
<protein>
    <submittedName>
        <fullName evidence="2">Type IX secretion system sortase PorU</fullName>
    </submittedName>
</protein>
<accession>A0A831LL04</accession>
<feature type="non-terminal residue" evidence="2">
    <location>
        <position position="1"/>
    </location>
</feature>